<dbReference type="GO" id="GO:0004177">
    <property type="term" value="F:aminopeptidase activity"/>
    <property type="evidence" value="ECO:0007669"/>
    <property type="project" value="UniProtKB-KW"/>
</dbReference>
<dbReference type="Proteomes" id="UP000195953">
    <property type="component" value="Chromosome 1"/>
</dbReference>
<evidence type="ECO:0000313" key="1">
    <source>
        <dbReference type="EMBL" id="SMR00135.1"/>
    </source>
</evidence>
<dbReference type="KEGG" id="xfr:BER92_05335"/>
<reference evidence="1 3" key="1">
    <citation type="submission" date="2017-05" db="EMBL/GenBank/DDBJ databases">
        <authorList>
            <person name="Blom J."/>
        </authorList>
    </citation>
    <scope>NUCLEOTIDE SEQUENCE [LARGE SCALE GENOMIC DNA]</scope>
    <source>
        <strain evidence="1">PD885</strain>
    </source>
</reference>
<evidence type="ECO:0000313" key="2">
    <source>
        <dbReference type="EMBL" id="SMR02420.1"/>
    </source>
</evidence>
<gene>
    <name evidence="2" type="ORF">PD5205_01106</name>
    <name evidence="1" type="ORF">PD885_02908</name>
</gene>
<dbReference type="EMBL" id="LT853882">
    <property type="protein sequence ID" value="SMR00135.1"/>
    <property type="molecule type" value="Genomic_DNA"/>
</dbReference>
<keyword evidence="2" id="KW-0378">Hydrolase</keyword>
<protein>
    <submittedName>
        <fullName evidence="2">Aminopeptidase</fullName>
    </submittedName>
</protein>
<dbReference type="eggNOG" id="COG2234">
    <property type="taxonomic scope" value="Bacteria"/>
</dbReference>
<evidence type="ECO:0000313" key="4">
    <source>
        <dbReference type="Proteomes" id="UP000195953"/>
    </source>
</evidence>
<keyword evidence="3" id="KW-1185">Reference proteome</keyword>
<dbReference type="EMBL" id="LT853885">
    <property type="protein sequence ID" value="SMR02420.1"/>
    <property type="molecule type" value="Genomic_DNA"/>
</dbReference>
<keyword evidence="2" id="KW-0031">Aminopeptidase</keyword>
<organism evidence="2 4">
    <name type="scientific">Xanthomonas fragariae</name>
    <dbReference type="NCBI Taxonomy" id="48664"/>
    <lineage>
        <taxon>Bacteria</taxon>
        <taxon>Pseudomonadati</taxon>
        <taxon>Pseudomonadota</taxon>
        <taxon>Gammaproteobacteria</taxon>
        <taxon>Lysobacterales</taxon>
        <taxon>Lysobacteraceae</taxon>
        <taxon>Xanthomonas</taxon>
    </lineage>
</organism>
<accession>A0A1Y6H9D9</accession>
<keyword evidence="2" id="KW-0645">Protease</keyword>
<name>A0A1Y6H9D9_9XANT</name>
<sequence>MPLTYGKDAKDLALHQIGAENNFGVGRIHAFNTGSAAAEASRAATQKIAEVLAPPSIAYASMAAKCW</sequence>
<reference evidence="2 4" key="2">
    <citation type="submission" date="2017-05" db="EMBL/GenBank/DDBJ databases">
        <authorList>
            <person name="Song R."/>
            <person name="Chenine A.L."/>
            <person name="Ruprecht R.M."/>
        </authorList>
    </citation>
    <scope>NUCLEOTIDE SEQUENCE [LARGE SCALE GENOMIC DNA]</scope>
    <source>
        <strain evidence="2">PD5205</strain>
    </source>
</reference>
<proteinExistence type="predicted"/>
<dbReference type="Proteomes" id="UP000195877">
    <property type="component" value="Chromosome 1"/>
</dbReference>
<evidence type="ECO:0000313" key="3">
    <source>
        <dbReference type="Proteomes" id="UP000195877"/>
    </source>
</evidence>
<dbReference type="AlphaFoldDB" id="A0A1Y6H9D9"/>